<dbReference type="EMBL" id="JBEPLV010000009">
    <property type="protein sequence ID" value="MET3549710.1"/>
    <property type="molecule type" value="Genomic_DNA"/>
</dbReference>
<organism evidence="1 2">
    <name type="scientific">Paenibacillus favisporus</name>
    <dbReference type="NCBI Taxonomy" id="221028"/>
    <lineage>
        <taxon>Bacteria</taxon>
        <taxon>Bacillati</taxon>
        <taxon>Bacillota</taxon>
        <taxon>Bacilli</taxon>
        <taxon>Bacillales</taxon>
        <taxon>Paenibacillaceae</taxon>
        <taxon>Paenibacillus</taxon>
    </lineage>
</organism>
<sequence>MDEKPISLLRIDMNVFTTKKQPGSFQAVVQYANDPFSF</sequence>
<name>A0ABV2FDE2_9BACL</name>
<evidence type="ECO:0000313" key="1">
    <source>
        <dbReference type="EMBL" id="MET3549710.1"/>
    </source>
</evidence>
<gene>
    <name evidence="1" type="ORF">ABID47_006371</name>
</gene>
<protein>
    <submittedName>
        <fullName evidence="1">Uncharacterized protein</fullName>
    </submittedName>
</protein>
<accession>A0ABV2FDE2</accession>
<comment type="caution">
    <text evidence="1">The sequence shown here is derived from an EMBL/GenBank/DDBJ whole genome shotgun (WGS) entry which is preliminary data.</text>
</comment>
<dbReference type="Proteomes" id="UP001549098">
    <property type="component" value="Unassembled WGS sequence"/>
</dbReference>
<reference evidence="1 2" key="1">
    <citation type="submission" date="2024-06" db="EMBL/GenBank/DDBJ databases">
        <title>Genomic Encyclopedia of Type Strains, Phase IV (KMG-IV): sequencing the most valuable type-strain genomes for metagenomic binning, comparative biology and taxonomic classification.</title>
        <authorList>
            <person name="Goeker M."/>
        </authorList>
    </citation>
    <scope>NUCLEOTIDE SEQUENCE [LARGE SCALE GENOMIC DNA]</scope>
    <source>
        <strain evidence="1 2">DSM 17253</strain>
    </source>
</reference>
<proteinExistence type="predicted"/>
<evidence type="ECO:0000313" key="2">
    <source>
        <dbReference type="Proteomes" id="UP001549098"/>
    </source>
</evidence>
<keyword evidence="2" id="KW-1185">Reference proteome</keyword>